<accession>A0ABQ2HTU1</accession>
<feature type="domain" description="Peptidase C14 caspase" evidence="2">
    <location>
        <begin position="3"/>
        <end position="254"/>
    </location>
</feature>
<dbReference type="PANTHER" id="PTHR48104">
    <property type="entry name" value="METACASPASE-4"/>
    <property type="match status" value="1"/>
</dbReference>
<dbReference type="SUPFAM" id="SSF52129">
    <property type="entry name" value="Caspase-like"/>
    <property type="match status" value="1"/>
</dbReference>
<organism evidence="3 4">
    <name type="scientific">Lentzea pudingi</name>
    <dbReference type="NCBI Taxonomy" id="1789439"/>
    <lineage>
        <taxon>Bacteria</taxon>
        <taxon>Bacillati</taxon>
        <taxon>Actinomycetota</taxon>
        <taxon>Actinomycetes</taxon>
        <taxon>Pseudonocardiales</taxon>
        <taxon>Pseudonocardiaceae</taxon>
        <taxon>Lentzea</taxon>
    </lineage>
</organism>
<comment type="caution">
    <text evidence="3">The sequence shown here is derived from an EMBL/GenBank/DDBJ whole genome shotgun (WGS) entry which is preliminary data.</text>
</comment>
<dbReference type="InterPro" id="IPR029030">
    <property type="entry name" value="Caspase-like_dom_sf"/>
</dbReference>
<reference evidence="4" key="1">
    <citation type="journal article" date="2019" name="Int. J. Syst. Evol. Microbiol.">
        <title>The Global Catalogue of Microorganisms (GCM) 10K type strain sequencing project: providing services to taxonomists for standard genome sequencing and annotation.</title>
        <authorList>
            <consortium name="The Broad Institute Genomics Platform"/>
            <consortium name="The Broad Institute Genome Sequencing Center for Infectious Disease"/>
            <person name="Wu L."/>
            <person name="Ma J."/>
        </authorList>
    </citation>
    <scope>NUCLEOTIDE SEQUENCE [LARGE SCALE GENOMIC DNA]</scope>
    <source>
        <strain evidence="4">CGMCC 4.7319</strain>
    </source>
</reference>
<evidence type="ECO:0000259" key="2">
    <source>
        <dbReference type="Pfam" id="PF00656"/>
    </source>
</evidence>
<dbReference type="Gene3D" id="3.40.50.1460">
    <property type="match status" value="1"/>
</dbReference>
<dbReference type="InterPro" id="IPR011600">
    <property type="entry name" value="Pept_C14_caspase"/>
</dbReference>
<evidence type="ECO:0000313" key="3">
    <source>
        <dbReference type="EMBL" id="GGM89204.1"/>
    </source>
</evidence>
<dbReference type="InterPro" id="IPR050452">
    <property type="entry name" value="Metacaspase"/>
</dbReference>
<dbReference type="RefSeq" id="WP_189155059.1">
    <property type="nucleotide sequence ID" value="NZ_BMNC01000003.1"/>
</dbReference>
<evidence type="ECO:0000256" key="1">
    <source>
        <dbReference type="SAM" id="MobiDB-lite"/>
    </source>
</evidence>
<keyword evidence="4" id="KW-1185">Reference proteome</keyword>
<dbReference type="EMBL" id="BMNC01000003">
    <property type="protein sequence ID" value="GGM89204.1"/>
    <property type="molecule type" value="Genomic_DNA"/>
</dbReference>
<dbReference type="PANTHER" id="PTHR48104:SF30">
    <property type="entry name" value="METACASPASE-1"/>
    <property type="match status" value="1"/>
</dbReference>
<sequence>MGRKALLIGSQVGLNGVGNDLRSMAAALARWDFTSTRCEGENASRAGILDEYERFIGKARDGDALVVYYSGHGGYAHDPGLGHGTPGPGTLQFIVPTDFEETTEDDFRGITALELSVLLARLTERTDNVTVVLDCCHSGHMSRAPGLVRSYPRPVPDHVIRSHVETLRREGLAADLRHPRGNPYAVRIVACAPEESACEGVNVDGVPMGFLTDALTRTLDELHDSGLTASWATLTDRLRHRVNQMWAGQRPEIEGPAHRILFGTREIDPLGALPITEVRGGVRIAGAALLGARPGDRFVIMPDDSPEPDETRKIGEVRADRVDAQAAYGVLGVPVPLGARAHLIHTALPPLLVHTDHPELTEAIDKAPVLCSATGNAAHVRLVADESGYTIHDAAGPLHEPRTSVSSVVADLTRFARARALRSLTEPVGLALGDPVEIRFCRVSDGTTTDLPLSGGTVHSGQSVSVEVRNRGESTVYVSLLNVGVSGQVASLYPSSPSGLRLDRGVSYVFGTDDHTKALPGMEVWWPESVPATRPRDEAIVVLVTSEPTDTRLLEQPGIPKNRERTVSRLERHLSMIGAKDGRETTPVRGKAVKFAVRTITFDLDPRPAPPGEHAVFEVDDRPPARPRAGREEVALQLSDLVVHHNRAARGSDIRLDALVLTEDAQGRPRYTAHTERFSDVSDGERLALNDSDLFRGDAHGHLDIAVWISRENGRHPDLFALLPKREEVSVDSVHRALDHALGGARAVYRNSLLTPARPRQRQSFDVRAEDFSFRCNVSGPSEVGWQTLSPTT</sequence>
<protein>
    <recommendedName>
        <fullName evidence="2">Peptidase C14 caspase domain-containing protein</fullName>
    </recommendedName>
</protein>
<feature type="region of interest" description="Disordered" evidence="1">
    <location>
        <begin position="604"/>
        <end position="627"/>
    </location>
</feature>
<feature type="compositionally biased region" description="Basic and acidic residues" evidence="1">
    <location>
        <begin position="615"/>
        <end position="627"/>
    </location>
</feature>
<proteinExistence type="predicted"/>
<evidence type="ECO:0000313" key="4">
    <source>
        <dbReference type="Proteomes" id="UP000597656"/>
    </source>
</evidence>
<dbReference type="Pfam" id="PF00656">
    <property type="entry name" value="Peptidase_C14"/>
    <property type="match status" value="1"/>
</dbReference>
<name>A0ABQ2HTU1_9PSEU</name>
<gene>
    <name evidence="3" type="ORF">GCM10011609_27550</name>
</gene>
<dbReference type="Proteomes" id="UP000597656">
    <property type="component" value="Unassembled WGS sequence"/>
</dbReference>